<comment type="caution">
    <text evidence="1">The sequence shown here is derived from an EMBL/GenBank/DDBJ whole genome shotgun (WGS) entry which is preliminary data.</text>
</comment>
<reference evidence="1 2" key="1">
    <citation type="submission" date="2019-03" db="EMBL/GenBank/DDBJ databases">
        <title>Genomic Encyclopedia of Type Strains, Phase IV (KMG-V): Genome sequencing to study the core and pangenomes of soil and plant-associated prokaryotes.</title>
        <authorList>
            <person name="Whitman W."/>
        </authorList>
    </citation>
    <scope>NUCLEOTIDE SEQUENCE [LARGE SCALE GENOMIC DNA]</scope>
    <source>
        <strain evidence="1 2">23C40</strain>
    </source>
</reference>
<sequence length="98" mass="11548">MTDDPIDFDIVISRKPEPRREVLFTCLICGREVEKPSDWRLRNRALRFSGPICFGCTSQWGSKCSGPVFNRRNYQILRQLSAITNCLQWEIKNGHRYR</sequence>
<gene>
    <name evidence="1" type="ORF">EV184_108164</name>
</gene>
<dbReference type="Proteomes" id="UP000295043">
    <property type="component" value="Unassembled WGS sequence"/>
</dbReference>
<proteinExistence type="predicted"/>
<evidence type="ECO:0000313" key="2">
    <source>
        <dbReference type="Proteomes" id="UP000295043"/>
    </source>
</evidence>
<organism evidence="1 2">
    <name type="scientific">Sinorhizobium americanum</name>
    <dbReference type="NCBI Taxonomy" id="194963"/>
    <lineage>
        <taxon>Bacteria</taxon>
        <taxon>Pseudomonadati</taxon>
        <taxon>Pseudomonadota</taxon>
        <taxon>Alphaproteobacteria</taxon>
        <taxon>Hyphomicrobiales</taxon>
        <taxon>Rhizobiaceae</taxon>
        <taxon>Sinorhizobium/Ensifer group</taxon>
        <taxon>Sinorhizobium</taxon>
    </lineage>
</organism>
<accession>A0A4V2REW2</accession>
<dbReference type="RefSeq" id="WP_132075768.1">
    <property type="nucleotide sequence ID" value="NZ_SLVU01000008.1"/>
</dbReference>
<protein>
    <submittedName>
        <fullName evidence="1">Uncharacterized protein</fullName>
    </submittedName>
</protein>
<dbReference type="AlphaFoldDB" id="A0A4V2REW2"/>
<evidence type="ECO:0000313" key="1">
    <source>
        <dbReference type="EMBL" id="TCN30290.1"/>
    </source>
</evidence>
<name>A0A4V2REW2_9HYPH</name>
<dbReference type="EMBL" id="SLVU01000008">
    <property type="protein sequence ID" value="TCN30290.1"/>
    <property type="molecule type" value="Genomic_DNA"/>
</dbReference>